<accession>A0A2T0N155</accession>
<name>A0A2T0N155_9ACTN</name>
<reference evidence="2 3" key="1">
    <citation type="submission" date="2018-03" db="EMBL/GenBank/DDBJ databases">
        <title>Genomic Encyclopedia of Type Strains, Phase III (KMG-III): the genomes of soil and plant-associated and newly described type strains.</title>
        <authorList>
            <person name="Whitman W."/>
        </authorList>
    </citation>
    <scope>NUCLEOTIDE SEQUENCE [LARGE SCALE GENOMIC DNA]</scope>
    <source>
        <strain evidence="2 3">CGMCC 4.7104</strain>
    </source>
</reference>
<evidence type="ECO:0000313" key="2">
    <source>
        <dbReference type="EMBL" id="PRX65510.1"/>
    </source>
</evidence>
<evidence type="ECO:0000259" key="1">
    <source>
        <dbReference type="Pfam" id="PF13460"/>
    </source>
</evidence>
<dbReference type="InterPro" id="IPR036291">
    <property type="entry name" value="NAD(P)-bd_dom_sf"/>
</dbReference>
<evidence type="ECO:0000313" key="3">
    <source>
        <dbReference type="Proteomes" id="UP000238312"/>
    </source>
</evidence>
<proteinExistence type="predicted"/>
<dbReference type="Gene3D" id="3.90.25.10">
    <property type="entry name" value="UDP-galactose 4-epimerase, domain 1"/>
    <property type="match status" value="1"/>
</dbReference>
<dbReference type="PANTHER" id="PTHR43162">
    <property type="match status" value="1"/>
</dbReference>
<comment type="caution">
    <text evidence="2">The sequence shown here is derived from an EMBL/GenBank/DDBJ whole genome shotgun (WGS) entry which is preliminary data.</text>
</comment>
<feature type="domain" description="NAD(P)-binding" evidence="1">
    <location>
        <begin position="10"/>
        <end position="168"/>
    </location>
</feature>
<dbReference type="OrthoDB" id="4457504at2"/>
<dbReference type="PANTHER" id="PTHR43162:SF1">
    <property type="entry name" value="PRESTALK A DIFFERENTIATION PROTEIN A"/>
    <property type="match status" value="1"/>
</dbReference>
<dbReference type="InterPro" id="IPR051604">
    <property type="entry name" value="Ergot_Alk_Oxidoreductase"/>
</dbReference>
<dbReference type="Proteomes" id="UP000238312">
    <property type="component" value="Unassembled WGS sequence"/>
</dbReference>
<keyword evidence="3" id="KW-1185">Reference proteome</keyword>
<organism evidence="2 3">
    <name type="scientific">Nonomuraea fuscirosea</name>
    <dbReference type="NCBI Taxonomy" id="1291556"/>
    <lineage>
        <taxon>Bacteria</taxon>
        <taxon>Bacillati</taxon>
        <taxon>Actinomycetota</taxon>
        <taxon>Actinomycetes</taxon>
        <taxon>Streptosporangiales</taxon>
        <taxon>Streptosporangiaceae</taxon>
        <taxon>Nonomuraea</taxon>
    </lineage>
</organism>
<dbReference type="AlphaFoldDB" id="A0A2T0N155"/>
<dbReference type="InterPro" id="IPR016040">
    <property type="entry name" value="NAD(P)-bd_dom"/>
</dbReference>
<dbReference type="Pfam" id="PF13460">
    <property type="entry name" value="NAD_binding_10"/>
    <property type="match status" value="1"/>
</dbReference>
<dbReference type="EMBL" id="PVNG01000007">
    <property type="protein sequence ID" value="PRX65510.1"/>
    <property type="molecule type" value="Genomic_DNA"/>
</dbReference>
<gene>
    <name evidence="2" type="ORF">B0I32_107272</name>
</gene>
<dbReference type="RefSeq" id="WP_106240774.1">
    <property type="nucleotide sequence ID" value="NZ_JBFAIB010000016.1"/>
</dbReference>
<protein>
    <submittedName>
        <fullName evidence="2">Uncharacterized protein YbjT (DUF2867 family)</fullName>
    </submittedName>
</protein>
<dbReference type="Gene3D" id="3.40.50.720">
    <property type="entry name" value="NAD(P)-binding Rossmann-like Domain"/>
    <property type="match status" value="1"/>
</dbReference>
<sequence>MTSQVILVLGATGSTGRRVAEQLQAAGHRVRAASRTAETRFDWSDPTTWEAAVSGVSALYLMAPDGTPIDPAFVSLAVEQGVERIVLLSSGAIETMGDERLLAAERTVRDSPAGWTILRPSWFDQNFDEGFLRPAIMAGELVLPIGDVGQGFVDAGDIAAVAATALTEDGHAGQTYELTGPRSLPFAEAVEIIGRASGREVRYLGGDEDYIAANGFTGESIQATKAFAALRALGDQPVTETVAQVTGHPPKSFETYAKQAAANGAWR</sequence>
<dbReference type="SUPFAM" id="SSF51735">
    <property type="entry name" value="NAD(P)-binding Rossmann-fold domains"/>
    <property type="match status" value="1"/>
</dbReference>